<dbReference type="InterPro" id="IPR001214">
    <property type="entry name" value="SET_dom"/>
</dbReference>
<accession>A0A8B8EFS3</accession>
<feature type="compositionally biased region" description="Acidic residues" evidence="1">
    <location>
        <begin position="341"/>
        <end position="353"/>
    </location>
</feature>
<reference evidence="4" key="2">
    <citation type="submission" date="2025-04" db="UniProtKB">
        <authorList>
            <consortium name="RefSeq"/>
        </authorList>
    </citation>
    <scope>IDENTIFICATION</scope>
    <source>
        <tissue evidence="4">Whole sample</tissue>
    </source>
</reference>
<feature type="compositionally biased region" description="Acidic residues" evidence="1">
    <location>
        <begin position="249"/>
        <end position="260"/>
    </location>
</feature>
<name>A0A8B8EFS3_CRAVI</name>
<evidence type="ECO:0000313" key="5">
    <source>
        <dbReference type="RefSeq" id="XP_022338949.1"/>
    </source>
</evidence>
<dbReference type="InterPro" id="IPR046341">
    <property type="entry name" value="SET_dom_sf"/>
</dbReference>
<feature type="compositionally biased region" description="Acidic residues" evidence="1">
    <location>
        <begin position="158"/>
        <end position="170"/>
    </location>
</feature>
<feature type="region of interest" description="Disordered" evidence="1">
    <location>
        <begin position="965"/>
        <end position="1035"/>
    </location>
</feature>
<evidence type="ECO:0000256" key="1">
    <source>
        <dbReference type="SAM" id="MobiDB-lite"/>
    </source>
</evidence>
<reference evidence="3" key="1">
    <citation type="submission" date="2024-06" db="UniProtKB">
        <authorList>
            <consortium name="RefSeq"/>
        </authorList>
    </citation>
    <scope>NUCLEOTIDE SEQUENCE [LARGE SCALE GENOMIC DNA]</scope>
    <source>
        <tissue evidence="5">Whole sample</tissue>
    </source>
</reference>
<proteinExistence type="predicted"/>
<gene>
    <name evidence="4 5" type="primary">LOC111134313</name>
</gene>
<feature type="region of interest" description="Disordered" evidence="1">
    <location>
        <begin position="295"/>
        <end position="353"/>
    </location>
</feature>
<dbReference type="GeneID" id="111134313"/>
<dbReference type="KEGG" id="cvn:111134313"/>
<dbReference type="Gene3D" id="2.170.270.10">
    <property type="entry name" value="SET domain"/>
    <property type="match status" value="1"/>
</dbReference>
<sequence>MELRKKKPPGPESNALFWCREGKDPPGFKIKNFTKKGRGIVTCKKFDKGDFLLEYVGERISLSEGDRRENIFSSGFRYFLKTFCIDATEETNRLCRLVNHGEKKERNAKMKLIEENKLCLFATRDLKVGEEVLYDYGIGSNSLPWKTQYATNDPGQTNEEEPLTNIDGDDNQMFNDEVETSGSEYVPKSSEEEDDDNDDDNIECSRIEDSLVTKKSTCANHSEEKRADHEEFISERKAYFKNNVPKSSEEEDDDNDDDNIECSRIEDSLVAKKSTWDLKVGEEVLYDYGVSSNSLPWKTQYATNDPGQTNEEEPLTNIDGDDNQMFNDEVETSGSEYVPESSEEEDDDNDDDNIECSIEDSLVTKKSTCANHSEEKRADHEEFISKRKAYFKNIHVETYEKKEGKRNYQRLSYCCFCKNSYHSKISKHILAVHATEPEVLQISALQLKSTERKIALQKLQKKGNYYHNCDVLKKGEGILIVYRRPKEDISASDYLPCEFCLGFFHEKQLWLHAKSCELRNNALDSPNNYVRNGRIMLQPFMKCDREEPDSKLNELIINMKETKRNPGLKDICLGDKLIREFGFSLLEKLGTTDEQRKSDCDNIRTKLRSVARLLRKLNENKFVPQDLTCFIRPSEFNNVVAAVKTLYRESDSPQLGITLGHYIKQISLLKASIALEEEDERKKKEANEFQEMYAAHWNSRVACVANRTQRLRALNAPNSMPSTEDLVCLKNYVEQEMKLKMKVMKPSYEQYVQLAHLLIVRIAVFNKRRISEVDQLSITDFENRILGQDIGNNSEIINSLEFSERALLKRMELVEVRGKSTRKLRKVFILLTPDMTAGINHLLSTRIYAGVAPNNRYVFSRSTDLPLDGCLAMRQITTDCPGLSSPDLIRTRLIRKYLATSTQIMDMSGEELKLIADHMGHSVAIHTDIYRLQSSVLERTKVAKALVVLEEGRLKDFKGRNLSSIDINEIPQPNDDPYGADEDEDENVQTEEGHVDSDTVQTEEGHVDSDTETQKPQLPKSRGIKRKKWTREEERELTDAFGTQIQSKSILKTIDIRNAQKKFKLLRERSEAVIRSKVNNIILGKSKVSLQ</sequence>
<dbReference type="RefSeq" id="XP_022338949.1">
    <property type="nucleotide sequence ID" value="XM_022483241.1"/>
</dbReference>
<organism evidence="3 4">
    <name type="scientific">Crassostrea virginica</name>
    <name type="common">Eastern oyster</name>
    <dbReference type="NCBI Taxonomy" id="6565"/>
    <lineage>
        <taxon>Eukaryota</taxon>
        <taxon>Metazoa</taxon>
        <taxon>Spiralia</taxon>
        <taxon>Lophotrochozoa</taxon>
        <taxon>Mollusca</taxon>
        <taxon>Bivalvia</taxon>
        <taxon>Autobranchia</taxon>
        <taxon>Pteriomorphia</taxon>
        <taxon>Ostreida</taxon>
        <taxon>Ostreoidea</taxon>
        <taxon>Ostreidae</taxon>
        <taxon>Crassostrea</taxon>
    </lineage>
</organism>
<feature type="compositionally biased region" description="Acidic residues" evidence="1">
    <location>
        <begin position="978"/>
        <end position="989"/>
    </location>
</feature>
<feature type="compositionally biased region" description="Acidic residues" evidence="1">
    <location>
        <begin position="191"/>
        <end position="201"/>
    </location>
</feature>
<dbReference type="Proteomes" id="UP000694844">
    <property type="component" value="Chromosome 1"/>
</dbReference>
<dbReference type="PANTHER" id="PTHR33480:SF1">
    <property type="entry name" value="TYR RECOMBINASE DOMAIN-CONTAINING PROTEIN"/>
    <property type="match status" value="1"/>
</dbReference>
<dbReference type="Pfam" id="PF00856">
    <property type="entry name" value="SET"/>
    <property type="match status" value="1"/>
</dbReference>
<evidence type="ECO:0000313" key="3">
    <source>
        <dbReference type="Proteomes" id="UP000694844"/>
    </source>
</evidence>
<dbReference type="AlphaFoldDB" id="A0A8B8EFS3"/>
<dbReference type="PROSITE" id="PS50280">
    <property type="entry name" value="SET"/>
    <property type="match status" value="1"/>
</dbReference>
<feature type="region of interest" description="Disordered" evidence="1">
    <location>
        <begin position="238"/>
        <end position="260"/>
    </location>
</feature>
<dbReference type="OrthoDB" id="6143938at2759"/>
<dbReference type="SMART" id="SM00317">
    <property type="entry name" value="SET"/>
    <property type="match status" value="1"/>
</dbReference>
<feature type="domain" description="SET" evidence="2">
    <location>
        <begin position="26"/>
        <end position="137"/>
    </location>
</feature>
<protein>
    <submittedName>
        <fullName evidence="4 5">Uncharacterized protein LOC111134313 isoform X1</fullName>
    </submittedName>
</protein>
<keyword evidence="3" id="KW-1185">Reference proteome</keyword>
<dbReference type="PANTHER" id="PTHR33480">
    <property type="entry name" value="SET DOMAIN-CONTAINING PROTEIN-RELATED"/>
    <property type="match status" value="1"/>
</dbReference>
<evidence type="ECO:0000259" key="2">
    <source>
        <dbReference type="PROSITE" id="PS50280"/>
    </source>
</evidence>
<feature type="compositionally biased region" description="Polar residues" evidence="1">
    <location>
        <begin position="295"/>
        <end position="309"/>
    </location>
</feature>
<feature type="compositionally biased region" description="Acidic residues" evidence="1">
    <location>
        <begin position="310"/>
        <end position="322"/>
    </location>
</feature>
<feature type="region of interest" description="Disordered" evidence="1">
    <location>
        <begin position="151"/>
        <end position="201"/>
    </location>
</feature>
<evidence type="ECO:0000313" key="4">
    <source>
        <dbReference type="RefSeq" id="XP_022338940.1"/>
    </source>
</evidence>
<dbReference type="RefSeq" id="XP_022338940.1">
    <property type="nucleotide sequence ID" value="XM_022483232.1"/>
</dbReference>
<dbReference type="SUPFAM" id="SSF82199">
    <property type="entry name" value="SET domain"/>
    <property type="match status" value="1"/>
</dbReference>
<feature type="compositionally biased region" description="Basic and acidic residues" evidence="1">
    <location>
        <begin position="991"/>
        <end position="1013"/>
    </location>
</feature>